<keyword evidence="7" id="KW-0460">Magnesium</keyword>
<feature type="transmembrane region" description="Helical" evidence="8">
    <location>
        <begin position="133"/>
        <end position="149"/>
    </location>
</feature>
<feature type="transmembrane region" description="Helical" evidence="8">
    <location>
        <begin position="155"/>
        <end position="172"/>
    </location>
</feature>
<reference evidence="9 10" key="2">
    <citation type="journal article" date="2009" name="Proc. Natl. Acad. Sci. U.S.A.">
        <title>On the chimeric nature, thermophilic origin, and phylogenetic placement of the Thermotogales.</title>
        <authorList>
            <person name="Zhaxybayeva O."/>
            <person name="Swithers K.S."/>
            <person name="Lapierre P."/>
            <person name="Fournier G.P."/>
            <person name="Bickhart D.M."/>
            <person name="DeBoy R.T."/>
            <person name="Nelson K.E."/>
            <person name="Nesbo C.L."/>
            <person name="Doolittle W.F."/>
            <person name="Gogarten J.P."/>
            <person name="Noll K.M."/>
        </authorList>
    </citation>
    <scope>NUCLEOTIDE SEQUENCE [LARGE SCALE GENOMIC DNA]</scope>
    <source>
        <strain evidence="10">ATCC BAA-488 / DSM 13995 / JCM 10881 / RKU-1</strain>
    </source>
</reference>
<evidence type="ECO:0000256" key="4">
    <source>
        <dbReference type="ARBA" id="ARBA00022692"/>
    </source>
</evidence>
<accession>A5IIX9</accession>
<dbReference type="eggNOG" id="COG0472">
    <property type="taxonomic scope" value="Bacteria"/>
</dbReference>
<feature type="transmembrane region" description="Helical" evidence="8">
    <location>
        <begin position="209"/>
        <end position="228"/>
    </location>
</feature>
<dbReference type="KEGG" id="tpt:Tpet_0123"/>
<evidence type="ECO:0000256" key="8">
    <source>
        <dbReference type="SAM" id="Phobius"/>
    </source>
</evidence>
<dbReference type="InterPro" id="IPR000715">
    <property type="entry name" value="Glycosyl_transferase_4"/>
</dbReference>
<gene>
    <name evidence="9" type="ordered locus">Tpet_0123</name>
</gene>
<evidence type="ECO:0000256" key="1">
    <source>
        <dbReference type="ARBA" id="ARBA00004651"/>
    </source>
</evidence>
<dbReference type="GO" id="GO:0009103">
    <property type="term" value="P:lipopolysaccharide biosynthetic process"/>
    <property type="evidence" value="ECO:0007669"/>
    <property type="project" value="TreeGrafter"/>
</dbReference>
<evidence type="ECO:0000256" key="6">
    <source>
        <dbReference type="ARBA" id="ARBA00023136"/>
    </source>
</evidence>
<dbReference type="GO" id="GO:0016780">
    <property type="term" value="F:phosphotransferase activity, for other substituted phosphate groups"/>
    <property type="evidence" value="ECO:0007669"/>
    <property type="project" value="InterPro"/>
</dbReference>
<keyword evidence="2" id="KW-1003">Cell membrane</keyword>
<dbReference type="CDD" id="cd06853">
    <property type="entry name" value="GT_WecA_like"/>
    <property type="match status" value="1"/>
</dbReference>
<dbReference type="Proteomes" id="UP000006558">
    <property type="component" value="Chromosome"/>
</dbReference>
<dbReference type="EMBL" id="CP000702">
    <property type="protein sequence ID" value="ABQ46152.1"/>
    <property type="molecule type" value="Genomic_DNA"/>
</dbReference>
<name>A5IIX9_THEP1</name>
<feature type="transmembrane region" description="Helical" evidence="8">
    <location>
        <begin position="47"/>
        <end position="73"/>
    </location>
</feature>
<keyword evidence="6 8" id="KW-0472">Membrane</keyword>
<dbReference type="PANTHER" id="PTHR22926:SF3">
    <property type="entry name" value="UNDECAPRENYL-PHOSPHATE ALPHA-N-ACETYLGLUCOSAMINYL 1-PHOSPHATE TRANSFERASE"/>
    <property type="match status" value="1"/>
</dbReference>
<feature type="binding site" evidence="7">
    <location>
        <position position="126"/>
    </location>
    <ligand>
        <name>Mg(2+)</name>
        <dbReference type="ChEBI" id="CHEBI:18420"/>
    </ligand>
</feature>
<dbReference type="GO" id="GO:0046872">
    <property type="term" value="F:metal ion binding"/>
    <property type="evidence" value="ECO:0007669"/>
    <property type="project" value="UniProtKB-KW"/>
</dbReference>
<keyword evidence="4 8" id="KW-0812">Transmembrane</keyword>
<feature type="binding site" evidence="7">
    <location>
        <position position="183"/>
    </location>
    <ligand>
        <name>Mg(2+)</name>
        <dbReference type="ChEBI" id="CHEBI:18420"/>
    </ligand>
</feature>
<sequence>MAFLLSFLLSLFGVWFFGRIAKRLNIVDRPDGVLKPHGRETPYLGGLGIFVGVLPFLWNDTVVLLSASIALALGLMDDLFSISPFSRLIAEFGISLLLVWRFIGLDNLLVSAFWLFFVVVLINSVNMMDGMDGLCGSLVALSALSYFFLVRGVFFENLSLSLLGASLGYLVFNFPPARIFMGDAGSYLMAVLLSAIVLSQNRFASFDTFLTMIFPLWIFFLDFLASVLRRYRNKKSIFRGDRDHMYDKLSRRFGVKRALFIMIATHAVFCGFSFGALGNIVMSGVTLVLAVVFSFVLIKGLRLLHYD</sequence>
<evidence type="ECO:0000256" key="2">
    <source>
        <dbReference type="ARBA" id="ARBA00022475"/>
    </source>
</evidence>
<proteinExistence type="predicted"/>
<feature type="transmembrane region" description="Helical" evidence="8">
    <location>
        <begin position="280"/>
        <end position="298"/>
    </location>
</feature>
<evidence type="ECO:0000256" key="3">
    <source>
        <dbReference type="ARBA" id="ARBA00022679"/>
    </source>
</evidence>
<evidence type="ECO:0000313" key="9">
    <source>
        <dbReference type="EMBL" id="ABQ46152.1"/>
    </source>
</evidence>
<dbReference type="STRING" id="390874.Tpet_0123"/>
<dbReference type="GO" id="GO:0005886">
    <property type="term" value="C:plasma membrane"/>
    <property type="evidence" value="ECO:0007669"/>
    <property type="project" value="UniProtKB-SubCell"/>
</dbReference>
<keyword evidence="3 9" id="KW-0808">Transferase</keyword>
<keyword evidence="5 8" id="KW-1133">Transmembrane helix</keyword>
<evidence type="ECO:0000256" key="5">
    <source>
        <dbReference type="ARBA" id="ARBA00022989"/>
    </source>
</evidence>
<evidence type="ECO:0000256" key="7">
    <source>
        <dbReference type="PIRSR" id="PIRSR600715-1"/>
    </source>
</evidence>
<organism evidence="9 10">
    <name type="scientific">Thermotoga petrophila (strain ATCC BAA-488 / DSM 13995 / JCM 10881 / RKU-1)</name>
    <dbReference type="NCBI Taxonomy" id="390874"/>
    <lineage>
        <taxon>Bacteria</taxon>
        <taxon>Thermotogati</taxon>
        <taxon>Thermotogota</taxon>
        <taxon>Thermotogae</taxon>
        <taxon>Thermotogales</taxon>
        <taxon>Thermotogaceae</taxon>
        <taxon>Thermotoga</taxon>
    </lineage>
</organism>
<feature type="transmembrane region" description="Helical" evidence="8">
    <location>
        <begin position="258"/>
        <end position="274"/>
    </location>
</feature>
<comment type="cofactor">
    <cofactor evidence="7">
        <name>Mg(2+)</name>
        <dbReference type="ChEBI" id="CHEBI:18420"/>
    </cofactor>
</comment>
<dbReference type="GO" id="GO:0044038">
    <property type="term" value="P:cell wall macromolecule biosynthetic process"/>
    <property type="evidence" value="ECO:0007669"/>
    <property type="project" value="TreeGrafter"/>
</dbReference>
<keyword evidence="7" id="KW-0479">Metal-binding</keyword>
<dbReference type="GO" id="GO:0071555">
    <property type="term" value="P:cell wall organization"/>
    <property type="evidence" value="ECO:0007669"/>
    <property type="project" value="TreeGrafter"/>
</dbReference>
<comment type="subcellular location">
    <subcellularLocation>
        <location evidence="1">Cell membrane</location>
        <topology evidence="1">Multi-pass membrane protein</topology>
    </subcellularLocation>
</comment>
<reference evidence="10" key="1">
    <citation type="submission" date="2007-05" db="EMBL/GenBank/DDBJ databases">
        <title>Complete sequence of Thermotoga petrophila RKU-1.</title>
        <authorList>
            <consortium name="US DOE Joint Genome Institute"/>
            <person name="Copeland A."/>
            <person name="Lucas S."/>
            <person name="Lapidus A."/>
            <person name="Barry K."/>
            <person name="Glavina del Rio T."/>
            <person name="Dalin E."/>
            <person name="Tice H."/>
            <person name="Pitluck S."/>
            <person name="Sims D."/>
            <person name="Brettin T."/>
            <person name="Bruce D."/>
            <person name="Detter J.C."/>
            <person name="Han C."/>
            <person name="Tapia R."/>
            <person name="Schmutz J."/>
            <person name="Larimer F."/>
            <person name="Land M."/>
            <person name="Hauser L."/>
            <person name="Kyrpides N."/>
            <person name="Mikhailova N."/>
            <person name="Nelson K."/>
            <person name="Gogarten J.P."/>
            <person name="Noll K."/>
            <person name="Richardson P."/>
        </authorList>
    </citation>
    <scope>NUCLEOTIDE SEQUENCE [LARGE SCALE GENOMIC DNA]</scope>
    <source>
        <strain evidence="10">ATCC BAA-488 / DSM 13995 / JCM 10881 / RKU-1</strain>
    </source>
</reference>
<dbReference type="Pfam" id="PF00953">
    <property type="entry name" value="Glycos_transf_4"/>
    <property type="match status" value="1"/>
</dbReference>
<dbReference type="RefSeq" id="WP_011942823.1">
    <property type="nucleotide sequence ID" value="NC_009486.1"/>
</dbReference>
<dbReference type="AlphaFoldDB" id="A5IIX9"/>
<evidence type="ECO:0000313" key="10">
    <source>
        <dbReference type="Proteomes" id="UP000006558"/>
    </source>
</evidence>
<dbReference type="HOGENOM" id="CLU_023982_2_0_0"/>
<dbReference type="PANTHER" id="PTHR22926">
    <property type="entry name" value="PHOSPHO-N-ACETYLMURAMOYL-PENTAPEPTIDE-TRANSFERASE"/>
    <property type="match status" value="1"/>
</dbReference>
<protein>
    <submittedName>
        <fullName evidence="9">Glycosyl transferase, family 4</fullName>
    </submittedName>
</protein>